<organism evidence="3 4">
    <name type="scientific">Thelohanellus kitauei</name>
    <name type="common">Myxosporean</name>
    <dbReference type="NCBI Taxonomy" id="669202"/>
    <lineage>
        <taxon>Eukaryota</taxon>
        <taxon>Metazoa</taxon>
        <taxon>Cnidaria</taxon>
        <taxon>Myxozoa</taxon>
        <taxon>Myxosporea</taxon>
        <taxon>Bivalvulida</taxon>
        <taxon>Platysporina</taxon>
        <taxon>Myxobolidae</taxon>
        <taxon>Thelohanellus</taxon>
    </lineage>
</organism>
<evidence type="ECO:0000259" key="2">
    <source>
        <dbReference type="Pfam" id="PF00079"/>
    </source>
</evidence>
<evidence type="ECO:0000313" key="4">
    <source>
        <dbReference type="Proteomes" id="UP000031668"/>
    </source>
</evidence>
<gene>
    <name evidence="3" type="ORF">RF11_08076</name>
</gene>
<reference evidence="3 4" key="1">
    <citation type="journal article" date="2014" name="Genome Biol. Evol.">
        <title>The genome of the myxosporean Thelohanellus kitauei shows adaptations to nutrient acquisition within its fish host.</title>
        <authorList>
            <person name="Yang Y."/>
            <person name="Xiong J."/>
            <person name="Zhou Z."/>
            <person name="Huo F."/>
            <person name="Miao W."/>
            <person name="Ran C."/>
            <person name="Liu Y."/>
            <person name="Zhang J."/>
            <person name="Feng J."/>
            <person name="Wang M."/>
            <person name="Wang M."/>
            <person name="Wang L."/>
            <person name="Yao B."/>
        </authorList>
    </citation>
    <scope>NUCLEOTIDE SEQUENCE [LARGE SCALE GENOMIC DNA]</scope>
    <source>
        <strain evidence="3">Wuqing</strain>
    </source>
</reference>
<dbReference type="InterPro" id="IPR036186">
    <property type="entry name" value="Serpin_sf"/>
</dbReference>
<proteinExistence type="inferred from homology"/>
<evidence type="ECO:0000313" key="3">
    <source>
        <dbReference type="EMBL" id="KII72403.1"/>
    </source>
</evidence>
<dbReference type="AlphaFoldDB" id="A0A0C2JSK1"/>
<feature type="domain" description="Serpin" evidence="2">
    <location>
        <begin position="5"/>
        <end position="116"/>
    </location>
</feature>
<dbReference type="OrthoDB" id="5966977at2759"/>
<dbReference type="InterPro" id="IPR042178">
    <property type="entry name" value="Serpin_sf_1"/>
</dbReference>
<dbReference type="Gene3D" id="3.30.497.10">
    <property type="entry name" value="Antithrombin, subunit I, domain 2"/>
    <property type="match status" value="1"/>
</dbReference>
<name>A0A0C2JSK1_THEKT</name>
<dbReference type="Proteomes" id="UP000031668">
    <property type="component" value="Unassembled WGS sequence"/>
</dbReference>
<dbReference type="SUPFAM" id="SSF56574">
    <property type="entry name" value="Serpins"/>
    <property type="match status" value="1"/>
</dbReference>
<comment type="similarity">
    <text evidence="1">Belongs to the serpin family.</text>
</comment>
<dbReference type="InterPro" id="IPR023796">
    <property type="entry name" value="Serpin_dom"/>
</dbReference>
<dbReference type="EMBL" id="JWZT01001239">
    <property type="protein sequence ID" value="KII72403.1"/>
    <property type="molecule type" value="Genomic_DNA"/>
</dbReference>
<protein>
    <submittedName>
        <fullName evidence="3">Heparin cofactor 2</fullName>
    </submittedName>
</protein>
<comment type="caution">
    <text evidence="3">The sequence shown here is derived from an EMBL/GenBank/DDBJ whole genome shotgun (WGS) entry which is preliminary data.</text>
</comment>
<evidence type="ECO:0000256" key="1">
    <source>
        <dbReference type="ARBA" id="ARBA00009500"/>
    </source>
</evidence>
<dbReference type="InterPro" id="IPR042185">
    <property type="entry name" value="Serpin_sf_2"/>
</dbReference>
<dbReference type="InterPro" id="IPR023795">
    <property type="entry name" value="Serpin_CS"/>
</dbReference>
<dbReference type="PANTHER" id="PTHR11461:SF211">
    <property type="entry name" value="GH10112P-RELATED"/>
    <property type="match status" value="1"/>
</dbReference>
<accession>A0A0C2JSK1</accession>
<dbReference type="PROSITE" id="PS00284">
    <property type="entry name" value="SERPIN"/>
    <property type="match status" value="1"/>
</dbReference>
<dbReference type="Pfam" id="PF00079">
    <property type="entry name" value="Serpin"/>
    <property type="match status" value="1"/>
</dbReference>
<dbReference type="OMA" id="PYYMKED"/>
<sequence length="119" mass="13292">MSYSSTVKVSVPKFKIQSKFSIKEILGRMGVRDIFDYQGCNLESISDQSLFVDDIVHSSTVEIDEKGVVAAAATAVMVTFCASVQSREFILDSPFLFIIWDRQTNLPLFINAIHDPTQP</sequence>
<dbReference type="PANTHER" id="PTHR11461">
    <property type="entry name" value="SERINE PROTEASE INHIBITOR, SERPIN"/>
    <property type="match status" value="1"/>
</dbReference>
<dbReference type="GO" id="GO:0005615">
    <property type="term" value="C:extracellular space"/>
    <property type="evidence" value="ECO:0007669"/>
    <property type="project" value="InterPro"/>
</dbReference>
<keyword evidence="4" id="KW-1185">Reference proteome</keyword>
<dbReference type="Gene3D" id="2.30.39.10">
    <property type="entry name" value="Alpha-1-antitrypsin, domain 1"/>
    <property type="match status" value="1"/>
</dbReference>
<dbReference type="GO" id="GO:0004867">
    <property type="term" value="F:serine-type endopeptidase inhibitor activity"/>
    <property type="evidence" value="ECO:0007669"/>
    <property type="project" value="InterPro"/>
</dbReference>
<dbReference type="InterPro" id="IPR000215">
    <property type="entry name" value="Serpin_fam"/>
</dbReference>